<reference evidence="3" key="1">
    <citation type="submission" date="2022-07" db="EMBL/GenBank/DDBJ databases">
        <authorList>
            <person name="Trinca V."/>
            <person name="Uliana J.V.C."/>
            <person name="Torres T.T."/>
            <person name="Ward R.J."/>
            <person name="Monesi N."/>
        </authorList>
    </citation>
    <scope>NUCLEOTIDE SEQUENCE</scope>
    <source>
        <strain evidence="3">HSMRA1968</strain>
        <tissue evidence="3">Whole embryos</tissue>
    </source>
</reference>
<keyword evidence="4" id="KW-1185">Reference proteome</keyword>
<dbReference type="EMBL" id="WJQU01000003">
    <property type="protein sequence ID" value="KAJ6638209.1"/>
    <property type="molecule type" value="Genomic_DNA"/>
</dbReference>
<keyword evidence="2" id="KW-0472">Membrane</keyword>
<feature type="transmembrane region" description="Helical" evidence="2">
    <location>
        <begin position="82"/>
        <end position="100"/>
    </location>
</feature>
<comment type="caution">
    <text evidence="3">The sequence shown here is derived from an EMBL/GenBank/DDBJ whole genome shotgun (WGS) entry which is preliminary data.</text>
</comment>
<accession>A0A9Q0MVT5</accession>
<dbReference type="Proteomes" id="UP001151699">
    <property type="component" value="Chromosome X"/>
</dbReference>
<dbReference type="AlphaFoldDB" id="A0A9Q0MVT5"/>
<gene>
    <name evidence="3" type="ORF">Bhyg_10942</name>
</gene>
<keyword evidence="2" id="KW-1133">Transmembrane helix</keyword>
<keyword evidence="2" id="KW-0812">Transmembrane</keyword>
<proteinExistence type="predicted"/>
<evidence type="ECO:0000256" key="1">
    <source>
        <dbReference type="SAM" id="Coils"/>
    </source>
</evidence>
<feature type="coiled-coil region" evidence="1">
    <location>
        <begin position="31"/>
        <end position="58"/>
    </location>
</feature>
<feature type="transmembrane region" description="Helical" evidence="2">
    <location>
        <begin position="59"/>
        <end position="76"/>
    </location>
</feature>
<name>A0A9Q0MVT5_9DIPT</name>
<evidence type="ECO:0000313" key="3">
    <source>
        <dbReference type="EMBL" id="KAJ6638209.1"/>
    </source>
</evidence>
<keyword evidence="1" id="KW-0175">Coiled coil</keyword>
<organism evidence="3 4">
    <name type="scientific">Pseudolycoriella hygida</name>
    <dbReference type="NCBI Taxonomy" id="35572"/>
    <lineage>
        <taxon>Eukaryota</taxon>
        <taxon>Metazoa</taxon>
        <taxon>Ecdysozoa</taxon>
        <taxon>Arthropoda</taxon>
        <taxon>Hexapoda</taxon>
        <taxon>Insecta</taxon>
        <taxon>Pterygota</taxon>
        <taxon>Neoptera</taxon>
        <taxon>Endopterygota</taxon>
        <taxon>Diptera</taxon>
        <taxon>Nematocera</taxon>
        <taxon>Sciaroidea</taxon>
        <taxon>Sciaridae</taxon>
        <taxon>Pseudolycoriella</taxon>
    </lineage>
</organism>
<evidence type="ECO:0000313" key="4">
    <source>
        <dbReference type="Proteomes" id="UP001151699"/>
    </source>
</evidence>
<sequence length="136" mass="15777">MSETPEPGIESILPDFSDVENANRESTFKMINEAQISINKMNEQIQSKTKRKAEKLKNGVIYIAASILTMVTWYVMGDLPLLPFHLFCLVMFVLLLAKSIQSYYKYKRDLTQLSQLLQTLEHFESRLSDRIRNLDT</sequence>
<evidence type="ECO:0000256" key="2">
    <source>
        <dbReference type="SAM" id="Phobius"/>
    </source>
</evidence>
<protein>
    <submittedName>
        <fullName evidence="3">Uncharacterized protein</fullName>
    </submittedName>
</protein>